<feature type="signal peptide" evidence="1">
    <location>
        <begin position="1"/>
        <end position="22"/>
    </location>
</feature>
<dbReference type="Pfam" id="PF01497">
    <property type="entry name" value="Peripla_BP_2"/>
    <property type="match status" value="1"/>
</dbReference>
<dbReference type="PROSITE" id="PS51257">
    <property type="entry name" value="PROKAR_LIPOPROTEIN"/>
    <property type="match status" value="1"/>
</dbReference>
<dbReference type="InterPro" id="IPR002491">
    <property type="entry name" value="ABC_transptr_periplasmic_BD"/>
</dbReference>
<dbReference type="Gene3D" id="3.40.50.1980">
    <property type="entry name" value="Nitrogenase molybdenum iron protein domain"/>
    <property type="match status" value="2"/>
</dbReference>
<dbReference type="OrthoDB" id="1632039at2"/>
<accession>A0A1I6JBM7</accession>
<dbReference type="PANTHER" id="PTHR30535:SF34">
    <property type="entry name" value="MOLYBDATE-BINDING PROTEIN MOLA"/>
    <property type="match status" value="1"/>
</dbReference>
<dbReference type="RefSeq" id="WP_093309250.1">
    <property type="nucleotide sequence ID" value="NZ_FOZG01000001.1"/>
</dbReference>
<sequence length="282" mass="29169">MRRGSALLPACLAALALAGCSAGEPAVPSPGARPLRVMSLNQCADQLVLALLPPERIASVTWLSRDAGTSAMAAEAARVPVNHGQAEEVLAQSPDLVIAGSFTTPALRGMLRRLGYPLVEVEDAASFADIRRITRQIAEAVGEGARGEALIAGMDRDLAALARQPTQAVRVVAWDRSGFAGGAGTLQKAILDAAGARNVAPADAQRRPDMEALLAARPALLVQGSAAPAGASLGDDVTNHRLVRRLWSGRTLGLPQAAYVCGTPAIARAALGLSRSLRDRTS</sequence>
<dbReference type="Proteomes" id="UP000198824">
    <property type="component" value="Unassembled WGS sequence"/>
</dbReference>
<reference evidence="3 4" key="1">
    <citation type="submission" date="2016-10" db="EMBL/GenBank/DDBJ databases">
        <authorList>
            <person name="de Groot N.N."/>
        </authorList>
    </citation>
    <scope>NUCLEOTIDE SEQUENCE [LARGE SCALE GENOMIC DNA]</scope>
    <source>
        <strain evidence="3 4">S5-249</strain>
    </source>
</reference>
<dbReference type="STRING" id="1166337.SAMN05192580_0072"/>
<dbReference type="PANTHER" id="PTHR30535">
    <property type="entry name" value="VITAMIN B12-BINDING PROTEIN"/>
    <property type="match status" value="1"/>
</dbReference>
<evidence type="ECO:0000313" key="3">
    <source>
        <dbReference type="EMBL" id="SFR76397.1"/>
    </source>
</evidence>
<proteinExistence type="predicted"/>
<keyword evidence="1" id="KW-0732">Signal</keyword>
<organism evidence="3 4">
    <name type="scientific">Sphingomonas jatrophae</name>
    <dbReference type="NCBI Taxonomy" id="1166337"/>
    <lineage>
        <taxon>Bacteria</taxon>
        <taxon>Pseudomonadati</taxon>
        <taxon>Pseudomonadota</taxon>
        <taxon>Alphaproteobacteria</taxon>
        <taxon>Sphingomonadales</taxon>
        <taxon>Sphingomonadaceae</taxon>
        <taxon>Sphingomonas</taxon>
    </lineage>
</organism>
<protein>
    <submittedName>
        <fullName evidence="3">Iron complex transport system substrate-binding protein</fullName>
    </submittedName>
</protein>
<feature type="domain" description="Fe/B12 periplasmic-binding" evidence="2">
    <location>
        <begin position="36"/>
        <end position="282"/>
    </location>
</feature>
<keyword evidence="4" id="KW-1185">Reference proteome</keyword>
<dbReference type="SUPFAM" id="SSF53807">
    <property type="entry name" value="Helical backbone' metal receptor"/>
    <property type="match status" value="1"/>
</dbReference>
<dbReference type="InterPro" id="IPR050902">
    <property type="entry name" value="ABC_Transporter_SBP"/>
</dbReference>
<feature type="chain" id="PRO_5011499459" evidence="1">
    <location>
        <begin position="23"/>
        <end position="282"/>
    </location>
</feature>
<evidence type="ECO:0000259" key="2">
    <source>
        <dbReference type="PROSITE" id="PS50983"/>
    </source>
</evidence>
<dbReference type="PROSITE" id="PS50983">
    <property type="entry name" value="FE_B12_PBP"/>
    <property type="match status" value="1"/>
</dbReference>
<gene>
    <name evidence="3" type="ORF">SAMN05192580_0072</name>
</gene>
<dbReference type="AlphaFoldDB" id="A0A1I6JBM7"/>
<evidence type="ECO:0000256" key="1">
    <source>
        <dbReference type="SAM" id="SignalP"/>
    </source>
</evidence>
<evidence type="ECO:0000313" key="4">
    <source>
        <dbReference type="Proteomes" id="UP000198824"/>
    </source>
</evidence>
<name>A0A1I6JBM7_9SPHN</name>
<dbReference type="EMBL" id="FOZG01000001">
    <property type="protein sequence ID" value="SFR76397.1"/>
    <property type="molecule type" value="Genomic_DNA"/>
</dbReference>